<sequence length="1556" mass="179917">MLRETASSPLFWRMEPIINSKLSFIQPQGAVNDEQDIPAAEDFQEIRKDLIVELCQEENKNTSHAVQQKCLGSKDHMCVHLRIRPFTEAEVAQNESQNCVSIENSTSVILKPPRISLGSRCSDRAIGQFAQCFSFTHVYGPETKQEEVFGAVKPLIKEVLNGQNALVFTYGVTNAGKTYTFQGPDHDMGIVPRSLSVLFKSIEGKICKNINIKPQRCTDLGRLTEMQVKEEEAFKKSLLQLFRESDSCNGSSQLNSLDSSEESSLKSLTTLGDFAEPVAVDVPERIRFSVWVSFCEIYNETLYDLLDLVPYKCQKRQVLRFAQDAKGNTYVKDLRWIQVSNAEEAYKILKQGRKQQSIASTKINNLSSRSHCTFSIRILHVLDGGPHVTRVTELSLCDLAGSERNTKTKNDGERLKEAGNINTSLLILGKCINALRHNQISKAHNHVPFRESKLTRYFQGYFCGRGKVCMIVNINQCASMYDETINVLKFSAMAQKVLLNSSRLHPALLVPKRSARDLSLIINNAESESLSFEKRQTMSWDATLEDVAEVEEGDTDTTHANKLEEEEDEDEDEDEEEEDDGTMVIRKNNYEKLLLCIQDLKNKLIEEKKEKVILEKNIREEVHQEMEKFMPQFENYLREKEENWLTADRIEKRNAIFQNLVKACVAIDQNEDSAEPDGSQESLAKTNVVKCIKLLEPDVADIKKQAEMIHHHLATAPEPQEAITLLETNLACITQKLNQTQETLEKKICELDALEKLTEEAKLKEAYKNEEIQSLKNNLEIKDADLNKMRNLLASYEERIENYDTTIENIQGMLETHSTQDMSPEPVKNTSTASRKRNFESSYEKKDQPPSKKGPDYKDCINVKTLEEKAKEIKKELLHKERTLMTLKGEIQSLDEQLTLAKEELHDEQISREGLNKQVEMFQLKLASSAENILKLTEENENQCSSYDKLMWKFKSEKDLNEQHLDKIKQLQLEIESGRHEIAQRELQNRTLEDKISKLNDFQKESELCAKGLKSINDFLERAGGESLKKMSEFESLHNQVSVLRHELDTSKDVQKRDSGHFRKTVEMLQKECEHIVKISCQKTQQIWELEVSIEALKKQKADLQTECTELKINAASAQNLLKERDAHIQLWKTKFEETESKIQTLIQNKENIAELQKEIEDCQHKIKAQELKILKSEDNLTRCEEQLKEKDNVIANLQQAEKKFHDLEKCVSNLKLQEIRFKEKVSQSQNDWHVLKEILSKKEEELETNRLTLVHLTADLQKKSEEYSDLKEKYADAKKQMQQVEKEISKKREEERSLRNKVQELERMKNQMTQELEAKERMIQQIRKACHNEADCRKKIEMLTISLDEKETALKKLGKNLEESNSLYQVKEQQGLKENQAIQDSCIMLTDTKAEEAVHLLQTASKELQIKEQIIQDMKTALTEQDQTQAEQDEVLEAKLKEIEELNAELEKWIKYAKKFESKCNTLEHSQSLKNGSGVHQTEPGPFQKEIEDLKQQLVELEDEQKCNRKKWMDEKMILIKQAKEAEDRRNKEMKKWAEEREHYSKLQLEMVRKT</sequence>
<protein>
    <recommendedName>
        <fullName evidence="13">Kinesin motor domain-containing protein</fullName>
    </recommendedName>
</protein>
<dbReference type="GO" id="GO:0005634">
    <property type="term" value="C:nucleus"/>
    <property type="evidence" value="ECO:0007669"/>
    <property type="project" value="TreeGrafter"/>
</dbReference>
<dbReference type="SMART" id="SM00129">
    <property type="entry name" value="KISc"/>
    <property type="match status" value="1"/>
</dbReference>
<dbReference type="GO" id="GO:0008574">
    <property type="term" value="F:plus-end-directed microtubule motor activity"/>
    <property type="evidence" value="ECO:0007669"/>
    <property type="project" value="TreeGrafter"/>
</dbReference>
<feature type="region of interest" description="Disordered" evidence="12">
    <location>
        <begin position="547"/>
        <end position="583"/>
    </location>
</feature>
<evidence type="ECO:0000259" key="13">
    <source>
        <dbReference type="PROSITE" id="PS50067"/>
    </source>
</evidence>
<keyword evidence="9" id="KW-0206">Cytoskeleton</keyword>
<dbReference type="GO" id="GO:0008017">
    <property type="term" value="F:microtubule binding"/>
    <property type="evidence" value="ECO:0007669"/>
    <property type="project" value="InterPro"/>
</dbReference>
<dbReference type="GO" id="GO:0005876">
    <property type="term" value="C:spindle microtubule"/>
    <property type="evidence" value="ECO:0007669"/>
    <property type="project" value="TreeGrafter"/>
</dbReference>
<feature type="coiled-coil region" evidence="11">
    <location>
        <begin position="723"/>
        <end position="813"/>
    </location>
</feature>
<feature type="compositionally biased region" description="Polar residues" evidence="12">
    <location>
        <begin position="816"/>
        <end position="833"/>
    </location>
</feature>
<evidence type="ECO:0000256" key="4">
    <source>
        <dbReference type="ARBA" id="ARBA00022701"/>
    </source>
</evidence>
<evidence type="ECO:0000256" key="3">
    <source>
        <dbReference type="ARBA" id="ARBA00022553"/>
    </source>
</evidence>
<comment type="similarity">
    <text evidence="10">Belongs to the TRAFAC class myosin-kinesin ATPase superfamily. Kinesin family.</text>
</comment>
<evidence type="ECO:0000256" key="8">
    <source>
        <dbReference type="ARBA" id="ARBA00023175"/>
    </source>
</evidence>
<evidence type="ECO:0000313" key="14">
    <source>
        <dbReference type="EMBL" id="GCC25981.1"/>
    </source>
</evidence>
<dbReference type="PROSITE" id="PS50067">
    <property type="entry name" value="KINESIN_MOTOR_2"/>
    <property type="match status" value="1"/>
</dbReference>
<dbReference type="OMA" id="WSLKATY"/>
<dbReference type="GO" id="GO:0072686">
    <property type="term" value="C:mitotic spindle"/>
    <property type="evidence" value="ECO:0007669"/>
    <property type="project" value="TreeGrafter"/>
</dbReference>
<evidence type="ECO:0000256" key="7">
    <source>
        <dbReference type="ARBA" id="ARBA00023054"/>
    </source>
</evidence>
<accession>A0A401S6G4</accession>
<reference evidence="14 15" key="1">
    <citation type="journal article" date="2018" name="Nat. Ecol. Evol.">
        <title>Shark genomes provide insights into elasmobranch evolution and the origin of vertebrates.</title>
        <authorList>
            <person name="Hara Y"/>
            <person name="Yamaguchi K"/>
            <person name="Onimaru K"/>
            <person name="Kadota M"/>
            <person name="Koyanagi M"/>
            <person name="Keeley SD"/>
            <person name="Tatsumi K"/>
            <person name="Tanaka K"/>
            <person name="Motone F"/>
            <person name="Kageyama Y"/>
            <person name="Nozu R"/>
            <person name="Adachi N"/>
            <person name="Nishimura O"/>
            <person name="Nakagawa R"/>
            <person name="Tanegashima C"/>
            <person name="Kiyatake I"/>
            <person name="Matsumoto R"/>
            <person name="Murakumo K"/>
            <person name="Nishida K"/>
            <person name="Terakita A"/>
            <person name="Kuratani S"/>
            <person name="Sato K"/>
            <person name="Hyodo S Kuraku.S."/>
        </authorList>
    </citation>
    <scope>NUCLEOTIDE SEQUENCE [LARGE SCALE GENOMIC DNA]</scope>
</reference>
<feature type="region of interest" description="Disordered" evidence="12">
    <location>
        <begin position="815"/>
        <end position="858"/>
    </location>
</feature>
<dbReference type="Gene3D" id="3.40.850.10">
    <property type="entry name" value="Kinesin motor domain"/>
    <property type="match status" value="1"/>
</dbReference>
<dbReference type="PRINTS" id="PR00380">
    <property type="entry name" value="KINESINHEAVY"/>
</dbReference>
<keyword evidence="3" id="KW-0597">Phosphoprotein</keyword>
<feature type="coiled-coil region" evidence="11">
    <location>
        <begin position="863"/>
        <end position="911"/>
    </location>
</feature>
<dbReference type="PANTHER" id="PTHR47970:SF29">
    <property type="entry name" value="KINESIN FAMILY MEMBER 20B"/>
    <property type="match status" value="1"/>
</dbReference>
<dbReference type="GO" id="GO:0090307">
    <property type="term" value="P:mitotic spindle assembly"/>
    <property type="evidence" value="ECO:0007669"/>
    <property type="project" value="TreeGrafter"/>
</dbReference>
<comment type="caution">
    <text evidence="14">The sequence shown here is derived from an EMBL/GenBank/DDBJ whole genome shotgun (WGS) entry which is preliminary data.</text>
</comment>
<dbReference type="Pfam" id="PF00225">
    <property type="entry name" value="Kinesin"/>
    <property type="match status" value="1"/>
</dbReference>
<feature type="compositionally biased region" description="Acidic residues" evidence="12">
    <location>
        <begin position="564"/>
        <end position="581"/>
    </location>
</feature>
<dbReference type="InterPro" id="IPR001752">
    <property type="entry name" value="Kinesin_motor_dom"/>
</dbReference>
<evidence type="ECO:0000256" key="6">
    <source>
        <dbReference type="ARBA" id="ARBA00022840"/>
    </source>
</evidence>
<evidence type="ECO:0000256" key="1">
    <source>
        <dbReference type="ARBA" id="ARBA00004186"/>
    </source>
</evidence>
<proteinExistence type="inferred from homology"/>
<dbReference type="STRING" id="137246.A0A401S6G4"/>
<feature type="coiled-coil region" evidence="11">
    <location>
        <begin position="1492"/>
        <end position="1541"/>
    </location>
</feature>
<keyword evidence="7 11" id="KW-0175">Coiled coil</keyword>
<feature type="coiled-coil region" evidence="11">
    <location>
        <begin position="954"/>
        <end position="988"/>
    </location>
</feature>
<evidence type="ECO:0000256" key="5">
    <source>
        <dbReference type="ARBA" id="ARBA00022741"/>
    </source>
</evidence>
<evidence type="ECO:0000256" key="10">
    <source>
        <dbReference type="PROSITE-ProRule" id="PRU00283"/>
    </source>
</evidence>
<keyword evidence="5 10" id="KW-0547">Nucleotide-binding</keyword>
<evidence type="ECO:0000256" key="2">
    <source>
        <dbReference type="ARBA" id="ARBA00022490"/>
    </source>
</evidence>
<name>A0A401S6G4_CHIPU</name>
<dbReference type="GO" id="GO:0051231">
    <property type="term" value="P:spindle elongation"/>
    <property type="evidence" value="ECO:0007669"/>
    <property type="project" value="TreeGrafter"/>
</dbReference>
<evidence type="ECO:0000256" key="9">
    <source>
        <dbReference type="ARBA" id="ARBA00023212"/>
    </source>
</evidence>
<dbReference type="SUPFAM" id="SSF52540">
    <property type="entry name" value="P-loop containing nucleoside triphosphate hydrolases"/>
    <property type="match status" value="1"/>
</dbReference>
<dbReference type="PANTHER" id="PTHR47970">
    <property type="entry name" value="KINESIN-LIKE PROTEIN KIF11"/>
    <property type="match status" value="1"/>
</dbReference>
<evidence type="ECO:0000256" key="11">
    <source>
        <dbReference type="SAM" id="Coils"/>
    </source>
</evidence>
<feature type="coiled-coil region" evidence="11">
    <location>
        <begin position="1254"/>
        <end position="1375"/>
    </location>
</feature>
<dbReference type="InterPro" id="IPR036961">
    <property type="entry name" value="Kinesin_motor_dom_sf"/>
</dbReference>
<feature type="compositionally biased region" description="Basic and acidic residues" evidence="12">
    <location>
        <begin position="837"/>
        <end position="858"/>
    </location>
</feature>
<feature type="binding site" evidence="10">
    <location>
        <begin position="171"/>
        <end position="178"/>
    </location>
    <ligand>
        <name>ATP</name>
        <dbReference type="ChEBI" id="CHEBI:30616"/>
    </ligand>
</feature>
<gene>
    <name evidence="14" type="ORF">chiPu_0004395</name>
</gene>
<organism evidence="14 15">
    <name type="scientific">Chiloscyllium punctatum</name>
    <name type="common">Brownbanded bambooshark</name>
    <name type="synonym">Hemiscyllium punctatum</name>
    <dbReference type="NCBI Taxonomy" id="137246"/>
    <lineage>
        <taxon>Eukaryota</taxon>
        <taxon>Metazoa</taxon>
        <taxon>Chordata</taxon>
        <taxon>Craniata</taxon>
        <taxon>Vertebrata</taxon>
        <taxon>Chondrichthyes</taxon>
        <taxon>Elasmobranchii</taxon>
        <taxon>Galeomorphii</taxon>
        <taxon>Galeoidea</taxon>
        <taxon>Orectolobiformes</taxon>
        <taxon>Hemiscylliidae</taxon>
        <taxon>Chiloscyllium</taxon>
    </lineage>
</organism>
<feature type="domain" description="Kinesin motor" evidence="13">
    <location>
        <begin position="76"/>
        <end position="497"/>
    </location>
</feature>
<dbReference type="PROSITE" id="PS00411">
    <property type="entry name" value="KINESIN_MOTOR_1"/>
    <property type="match status" value="1"/>
</dbReference>
<keyword evidence="2" id="KW-0963">Cytoplasm</keyword>
<dbReference type="OrthoDB" id="123929at2759"/>
<dbReference type="InterPro" id="IPR027417">
    <property type="entry name" value="P-loop_NTPase"/>
</dbReference>
<dbReference type="GO" id="GO:0005524">
    <property type="term" value="F:ATP binding"/>
    <property type="evidence" value="ECO:0007669"/>
    <property type="project" value="UniProtKB-UniRule"/>
</dbReference>
<feature type="coiled-coil region" evidence="11">
    <location>
        <begin position="1402"/>
        <end position="1464"/>
    </location>
</feature>
<keyword evidence="15" id="KW-1185">Reference proteome</keyword>
<keyword evidence="8 10" id="KW-0505">Motor protein</keyword>
<dbReference type="InterPro" id="IPR019821">
    <property type="entry name" value="Kinesin_motor_CS"/>
</dbReference>
<dbReference type="GO" id="GO:0007018">
    <property type="term" value="P:microtubule-based movement"/>
    <property type="evidence" value="ECO:0007669"/>
    <property type="project" value="InterPro"/>
</dbReference>
<comment type="subcellular location">
    <subcellularLocation>
        <location evidence="1">Cytoplasm</location>
        <location evidence="1">Cytoskeleton</location>
        <location evidence="1">Spindle</location>
    </subcellularLocation>
</comment>
<dbReference type="Proteomes" id="UP000287033">
    <property type="component" value="Unassembled WGS sequence"/>
</dbReference>
<evidence type="ECO:0000256" key="12">
    <source>
        <dbReference type="SAM" id="MobiDB-lite"/>
    </source>
</evidence>
<evidence type="ECO:0000313" key="15">
    <source>
        <dbReference type="Proteomes" id="UP000287033"/>
    </source>
</evidence>
<dbReference type="InterPro" id="IPR047149">
    <property type="entry name" value="KIF11-like"/>
</dbReference>
<feature type="coiled-coil region" evidence="11">
    <location>
        <begin position="1087"/>
        <end position="1218"/>
    </location>
</feature>
<keyword evidence="4" id="KW-0493">Microtubule</keyword>
<keyword evidence="6 10" id="KW-0067">ATP-binding</keyword>
<dbReference type="EMBL" id="BEZZ01000106">
    <property type="protein sequence ID" value="GCC25981.1"/>
    <property type="molecule type" value="Genomic_DNA"/>
</dbReference>